<dbReference type="EMBL" id="JAHRIP010021438">
    <property type="protein sequence ID" value="MEQ2288755.1"/>
    <property type="molecule type" value="Genomic_DNA"/>
</dbReference>
<dbReference type="Proteomes" id="UP001469553">
    <property type="component" value="Unassembled WGS sequence"/>
</dbReference>
<organism evidence="1 2">
    <name type="scientific">Ameca splendens</name>
    <dbReference type="NCBI Taxonomy" id="208324"/>
    <lineage>
        <taxon>Eukaryota</taxon>
        <taxon>Metazoa</taxon>
        <taxon>Chordata</taxon>
        <taxon>Craniata</taxon>
        <taxon>Vertebrata</taxon>
        <taxon>Euteleostomi</taxon>
        <taxon>Actinopterygii</taxon>
        <taxon>Neopterygii</taxon>
        <taxon>Teleostei</taxon>
        <taxon>Neoteleostei</taxon>
        <taxon>Acanthomorphata</taxon>
        <taxon>Ovalentaria</taxon>
        <taxon>Atherinomorphae</taxon>
        <taxon>Cyprinodontiformes</taxon>
        <taxon>Goodeidae</taxon>
        <taxon>Ameca</taxon>
    </lineage>
</organism>
<reference evidence="1 2" key="1">
    <citation type="submission" date="2021-06" db="EMBL/GenBank/DDBJ databases">
        <authorList>
            <person name="Palmer J.M."/>
        </authorList>
    </citation>
    <scope>NUCLEOTIDE SEQUENCE [LARGE SCALE GENOMIC DNA]</scope>
    <source>
        <strain evidence="1 2">AS_MEX2019</strain>
        <tissue evidence="1">Muscle</tissue>
    </source>
</reference>
<keyword evidence="2" id="KW-1185">Reference proteome</keyword>
<comment type="caution">
    <text evidence="1">The sequence shown here is derived from an EMBL/GenBank/DDBJ whole genome shotgun (WGS) entry which is preliminary data.</text>
</comment>
<name>A0ABV0Y5D5_9TELE</name>
<sequence>MSVCLGRGTMVEDFRQGGMEHWERDCLKMAVKILANWSAQSPSTLPVTPSGPAALRGFTALKTLLTSCISTVKVWLSRGVDCSVGPRWWFNLEAGEEVVKLLRQ</sequence>
<protein>
    <submittedName>
        <fullName evidence="1">Uncharacterized protein</fullName>
    </submittedName>
</protein>
<proteinExistence type="predicted"/>
<evidence type="ECO:0000313" key="1">
    <source>
        <dbReference type="EMBL" id="MEQ2288755.1"/>
    </source>
</evidence>
<accession>A0ABV0Y5D5</accession>
<gene>
    <name evidence="1" type="ORF">AMECASPLE_026079</name>
</gene>
<evidence type="ECO:0000313" key="2">
    <source>
        <dbReference type="Proteomes" id="UP001469553"/>
    </source>
</evidence>